<feature type="chain" id="PRO_5046079036" description="Transmembrane protein" evidence="3">
    <location>
        <begin position="28"/>
        <end position="97"/>
    </location>
</feature>
<organism evidence="4 5">
    <name type="scientific">Hoeflea poritis</name>
    <dbReference type="NCBI Taxonomy" id="2993659"/>
    <lineage>
        <taxon>Bacteria</taxon>
        <taxon>Pseudomonadati</taxon>
        <taxon>Pseudomonadota</taxon>
        <taxon>Alphaproteobacteria</taxon>
        <taxon>Hyphomicrobiales</taxon>
        <taxon>Rhizobiaceae</taxon>
        <taxon>Hoeflea</taxon>
    </lineage>
</organism>
<dbReference type="Proteomes" id="UP001148313">
    <property type="component" value="Unassembled WGS sequence"/>
</dbReference>
<dbReference type="RefSeq" id="WP_271091123.1">
    <property type="nucleotide sequence ID" value="NZ_JAPJZH010000012.1"/>
</dbReference>
<evidence type="ECO:0008006" key="6">
    <source>
        <dbReference type="Google" id="ProtNLM"/>
    </source>
</evidence>
<gene>
    <name evidence="4" type="ORF">OOZ53_18240</name>
</gene>
<keyword evidence="5" id="KW-1185">Reference proteome</keyword>
<evidence type="ECO:0000256" key="2">
    <source>
        <dbReference type="SAM" id="Phobius"/>
    </source>
</evidence>
<name>A0ABT4VRH4_9HYPH</name>
<dbReference type="EMBL" id="JAPJZH010000012">
    <property type="protein sequence ID" value="MDA4847306.1"/>
    <property type="molecule type" value="Genomic_DNA"/>
</dbReference>
<proteinExistence type="predicted"/>
<evidence type="ECO:0000313" key="4">
    <source>
        <dbReference type="EMBL" id="MDA4847306.1"/>
    </source>
</evidence>
<feature type="transmembrane region" description="Helical" evidence="2">
    <location>
        <begin position="75"/>
        <end position="94"/>
    </location>
</feature>
<reference evidence="4" key="1">
    <citation type="submission" date="2022-11" db="EMBL/GenBank/DDBJ databases">
        <title>Hoeflea poritis sp. nov., isolated from scleractinian coral Porites lutea.</title>
        <authorList>
            <person name="Zhang G."/>
            <person name="Wei Q."/>
            <person name="Cai L."/>
        </authorList>
    </citation>
    <scope>NUCLEOTIDE SEQUENCE</scope>
    <source>
        <strain evidence="4">E7-10</strain>
    </source>
</reference>
<feature type="region of interest" description="Disordered" evidence="1">
    <location>
        <begin position="30"/>
        <end position="63"/>
    </location>
</feature>
<keyword evidence="2" id="KW-0812">Transmembrane</keyword>
<evidence type="ECO:0000256" key="3">
    <source>
        <dbReference type="SAM" id="SignalP"/>
    </source>
</evidence>
<sequence>MNILTKTAVATAAVIATAVVPVSSAMAAGKPAPVSGKHHVHKGGPGYYKKGPRVHYPRGHYKKPPVVVHKGKNNAAAMGLLGFAAGAIIGGALANGS</sequence>
<feature type="compositionally biased region" description="Basic residues" evidence="1">
    <location>
        <begin position="50"/>
        <end position="63"/>
    </location>
</feature>
<protein>
    <recommendedName>
        <fullName evidence="6">Transmembrane protein</fullName>
    </recommendedName>
</protein>
<accession>A0ABT4VRH4</accession>
<comment type="caution">
    <text evidence="4">The sequence shown here is derived from an EMBL/GenBank/DDBJ whole genome shotgun (WGS) entry which is preliminary data.</text>
</comment>
<evidence type="ECO:0000313" key="5">
    <source>
        <dbReference type="Proteomes" id="UP001148313"/>
    </source>
</evidence>
<keyword evidence="2" id="KW-1133">Transmembrane helix</keyword>
<keyword evidence="2" id="KW-0472">Membrane</keyword>
<evidence type="ECO:0000256" key="1">
    <source>
        <dbReference type="SAM" id="MobiDB-lite"/>
    </source>
</evidence>
<keyword evidence="3" id="KW-0732">Signal</keyword>
<feature type="signal peptide" evidence="3">
    <location>
        <begin position="1"/>
        <end position="27"/>
    </location>
</feature>